<accession>A0ABW0MBZ0</accession>
<sequence length="188" mass="18748">MKKSTIAKLLIIGTACAGFSSAFAASTGQIEFKGDITADVCGIKGGSNNQTVQLGSVSAKVLDAVGKQSTGTDFTIELQDCSSSTLNGATVKFTGVEDADAAGLLKIADGAGAAKGVGILVTDANGKPYSIGTAGEKITLTEGGNVLKFKAAYQATKADVKDGNGKVTAPGVVPGKANGTAMFTVDYD</sequence>
<evidence type="ECO:0000256" key="1">
    <source>
        <dbReference type="SAM" id="SignalP"/>
    </source>
</evidence>
<dbReference type="SUPFAM" id="SSF49401">
    <property type="entry name" value="Bacterial adhesins"/>
    <property type="match status" value="1"/>
</dbReference>
<evidence type="ECO:0000259" key="2">
    <source>
        <dbReference type="Pfam" id="PF00419"/>
    </source>
</evidence>
<dbReference type="Pfam" id="PF00419">
    <property type="entry name" value="Fimbrial"/>
    <property type="match status" value="1"/>
</dbReference>
<dbReference type="InterPro" id="IPR000259">
    <property type="entry name" value="Adhesion_dom_fimbrial"/>
</dbReference>
<dbReference type="InterPro" id="IPR008966">
    <property type="entry name" value="Adhesion_dom_sf"/>
</dbReference>
<dbReference type="EMBL" id="JBHSMT010000028">
    <property type="protein sequence ID" value="MFC5475738.1"/>
    <property type="molecule type" value="Genomic_DNA"/>
</dbReference>
<protein>
    <submittedName>
        <fullName evidence="3">Fimbrial protein</fullName>
    </submittedName>
</protein>
<comment type="caution">
    <text evidence="3">The sequence shown here is derived from an EMBL/GenBank/DDBJ whole genome shotgun (WGS) entry which is preliminary data.</text>
</comment>
<dbReference type="InterPro" id="IPR036937">
    <property type="entry name" value="Adhesion_dom_fimbrial_sf"/>
</dbReference>
<organism evidence="3 4">
    <name type="scientific">Paraherbaspirillum soli</name>
    <dbReference type="NCBI Taxonomy" id="631222"/>
    <lineage>
        <taxon>Bacteria</taxon>
        <taxon>Pseudomonadati</taxon>
        <taxon>Pseudomonadota</taxon>
        <taxon>Betaproteobacteria</taxon>
        <taxon>Burkholderiales</taxon>
        <taxon>Oxalobacteraceae</taxon>
        <taxon>Paraherbaspirillum</taxon>
    </lineage>
</organism>
<keyword evidence="4" id="KW-1185">Reference proteome</keyword>
<dbReference type="Proteomes" id="UP001596045">
    <property type="component" value="Unassembled WGS sequence"/>
</dbReference>
<feature type="chain" id="PRO_5047264784" evidence="1">
    <location>
        <begin position="25"/>
        <end position="188"/>
    </location>
</feature>
<dbReference type="PANTHER" id="PTHR33420:SF26">
    <property type="entry name" value="FIMBRIAL SUBUNIT"/>
    <property type="match status" value="1"/>
</dbReference>
<feature type="domain" description="Fimbrial-type adhesion" evidence="2">
    <location>
        <begin position="30"/>
        <end position="188"/>
    </location>
</feature>
<dbReference type="Gene3D" id="2.60.40.1090">
    <property type="entry name" value="Fimbrial-type adhesion domain"/>
    <property type="match status" value="1"/>
</dbReference>
<evidence type="ECO:0000313" key="3">
    <source>
        <dbReference type="EMBL" id="MFC5475738.1"/>
    </source>
</evidence>
<feature type="signal peptide" evidence="1">
    <location>
        <begin position="1"/>
        <end position="24"/>
    </location>
</feature>
<proteinExistence type="predicted"/>
<dbReference type="PANTHER" id="PTHR33420">
    <property type="entry name" value="FIMBRIAL SUBUNIT ELFA-RELATED"/>
    <property type="match status" value="1"/>
</dbReference>
<name>A0ABW0MBZ0_9BURK</name>
<gene>
    <name evidence="3" type="ORF">ACFPM8_17380</name>
</gene>
<keyword evidence="1" id="KW-0732">Signal</keyword>
<evidence type="ECO:0000313" key="4">
    <source>
        <dbReference type="Proteomes" id="UP001596045"/>
    </source>
</evidence>
<dbReference type="InterPro" id="IPR050263">
    <property type="entry name" value="Bact_Fimbrial_Adh_Pro"/>
</dbReference>
<dbReference type="RefSeq" id="WP_378999311.1">
    <property type="nucleotide sequence ID" value="NZ_JBHSMT010000028.1"/>
</dbReference>
<reference evidence="4" key="1">
    <citation type="journal article" date="2019" name="Int. J. Syst. Evol. Microbiol.">
        <title>The Global Catalogue of Microorganisms (GCM) 10K type strain sequencing project: providing services to taxonomists for standard genome sequencing and annotation.</title>
        <authorList>
            <consortium name="The Broad Institute Genomics Platform"/>
            <consortium name="The Broad Institute Genome Sequencing Center for Infectious Disease"/>
            <person name="Wu L."/>
            <person name="Ma J."/>
        </authorList>
    </citation>
    <scope>NUCLEOTIDE SEQUENCE [LARGE SCALE GENOMIC DNA]</scope>
    <source>
        <strain evidence="4">JCM 17066</strain>
    </source>
</reference>